<keyword evidence="2" id="KW-1185">Reference proteome</keyword>
<evidence type="ECO:0000313" key="1">
    <source>
        <dbReference type="EMBL" id="KAK3045207.1"/>
    </source>
</evidence>
<evidence type="ECO:0000313" key="2">
    <source>
        <dbReference type="Proteomes" id="UP001186974"/>
    </source>
</evidence>
<proteinExistence type="predicted"/>
<sequence length="62" mass="6752">MPSFRNDLLGIPPSTASPSDSVLLIIDAQNEYKEGKLKVQNVEGSSGKMKELLERYRSAGGK</sequence>
<accession>A0ACC3CVX2</accession>
<protein>
    <submittedName>
        <fullName evidence="1">Phospholipase C type enzyme</fullName>
    </submittedName>
</protein>
<feature type="non-terminal residue" evidence="1">
    <location>
        <position position="62"/>
    </location>
</feature>
<gene>
    <name evidence="1" type="primary">ISC1</name>
    <name evidence="1" type="ORF">LTS18_014321</name>
</gene>
<dbReference type="EMBL" id="JAWDJW010010891">
    <property type="protein sequence ID" value="KAK3045207.1"/>
    <property type="molecule type" value="Genomic_DNA"/>
</dbReference>
<comment type="caution">
    <text evidence="1">The sequence shown here is derived from an EMBL/GenBank/DDBJ whole genome shotgun (WGS) entry which is preliminary data.</text>
</comment>
<name>A0ACC3CVX2_9PEZI</name>
<organism evidence="1 2">
    <name type="scientific">Coniosporium uncinatum</name>
    <dbReference type="NCBI Taxonomy" id="93489"/>
    <lineage>
        <taxon>Eukaryota</taxon>
        <taxon>Fungi</taxon>
        <taxon>Dikarya</taxon>
        <taxon>Ascomycota</taxon>
        <taxon>Pezizomycotina</taxon>
        <taxon>Dothideomycetes</taxon>
        <taxon>Dothideomycetes incertae sedis</taxon>
        <taxon>Coniosporium</taxon>
    </lineage>
</organism>
<reference evidence="1" key="1">
    <citation type="submission" date="2024-09" db="EMBL/GenBank/DDBJ databases">
        <title>Black Yeasts Isolated from many extreme environments.</title>
        <authorList>
            <person name="Coleine C."/>
            <person name="Stajich J.E."/>
            <person name="Selbmann L."/>
        </authorList>
    </citation>
    <scope>NUCLEOTIDE SEQUENCE</scope>
    <source>
        <strain evidence="1">CCFEE 5737</strain>
    </source>
</reference>
<dbReference type="Proteomes" id="UP001186974">
    <property type="component" value="Unassembled WGS sequence"/>
</dbReference>